<reference evidence="1" key="1">
    <citation type="journal article" date="2021" name="Proc. Natl. Acad. Sci. U.S.A.">
        <title>A Catalog of Tens of Thousands of Viruses from Human Metagenomes Reveals Hidden Associations with Chronic Diseases.</title>
        <authorList>
            <person name="Tisza M.J."/>
            <person name="Buck C.B."/>
        </authorList>
    </citation>
    <scope>NUCLEOTIDE SEQUENCE</scope>
    <source>
        <strain evidence="1">CtZ5d16</strain>
    </source>
</reference>
<accession>A0A8S5Q843</accession>
<evidence type="ECO:0000313" key="1">
    <source>
        <dbReference type="EMBL" id="DAE15511.1"/>
    </source>
</evidence>
<sequence>MTSRHTRKSIYSIAFCGAEVNKTRAIRPFYTSLKEL</sequence>
<protein>
    <submittedName>
        <fullName evidence="1">Uncharacterized protein</fullName>
    </submittedName>
</protein>
<dbReference type="EMBL" id="BK015606">
    <property type="protein sequence ID" value="DAE15511.1"/>
    <property type="molecule type" value="Genomic_DNA"/>
</dbReference>
<organism evidence="1">
    <name type="scientific">Podoviridae sp. ctZ5d16</name>
    <dbReference type="NCBI Taxonomy" id="2825257"/>
    <lineage>
        <taxon>Viruses</taxon>
        <taxon>Duplodnaviria</taxon>
        <taxon>Heunggongvirae</taxon>
        <taxon>Uroviricota</taxon>
        <taxon>Caudoviricetes</taxon>
    </lineage>
</organism>
<proteinExistence type="predicted"/>
<name>A0A8S5Q843_9CAUD</name>